<gene>
    <name evidence="1" type="ORF">SAMN02745247_01113</name>
</gene>
<name>A0A1M7S632_9FIRM</name>
<reference evidence="1 2" key="1">
    <citation type="submission" date="2016-12" db="EMBL/GenBank/DDBJ databases">
        <authorList>
            <person name="Song W.-J."/>
            <person name="Kurnit D.M."/>
        </authorList>
    </citation>
    <scope>NUCLEOTIDE SEQUENCE [LARGE SCALE GENOMIC DNA]</scope>
    <source>
        <strain evidence="1 2">DSM 14810</strain>
    </source>
</reference>
<dbReference type="AlphaFoldDB" id="A0A1M7S632"/>
<sequence>MGLFGKKEDRREKIKSNVEKLMSAYDKEEIDGPTYMKKMMELSSKYKDKKKK</sequence>
<protein>
    <submittedName>
        <fullName evidence="1">Uncharacterized protein</fullName>
    </submittedName>
</protein>
<evidence type="ECO:0000313" key="1">
    <source>
        <dbReference type="EMBL" id="SHN53911.1"/>
    </source>
</evidence>
<organism evidence="1 2">
    <name type="scientific">Butyrivibrio hungatei DSM 14810</name>
    <dbReference type="NCBI Taxonomy" id="1121132"/>
    <lineage>
        <taxon>Bacteria</taxon>
        <taxon>Bacillati</taxon>
        <taxon>Bacillota</taxon>
        <taxon>Clostridia</taxon>
        <taxon>Lachnospirales</taxon>
        <taxon>Lachnospiraceae</taxon>
        <taxon>Butyrivibrio</taxon>
    </lineage>
</organism>
<dbReference type="RefSeq" id="WP_178297602.1">
    <property type="nucleotide sequence ID" value="NZ_FRDH01000004.1"/>
</dbReference>
<proteinExistence type="predicted"/>
<dbReference type="EMBL" id="FRDH01000004">
    <property type="protein sequence ID" value="SHN53911.1"/>
    <property type="molecule type" value="Genomic_DNA"/>
</dbReference>
<dbReference type="Proteomes" id="UP000184097">
    <property type="component" value="Unassembled WGS sequence"/>
</dbReference>
<accession>A0A1M7S632</accession>
<evidence type="ECO:0000313" key="2">
    <source>
        <dbReference type="Proteomes" id="UP000184097"/>
    </source>
</evidence>